<dbReference type="EMBL" id="FQUO01000015">
    <property type="protein sequence ID" value="SHF96087.1"/>
    <property type="molecule type" value="Genomic_DNA"/>
</dbReference>
<keyword evidence="5" id="KW-1185">Reference proteome</keyword>
<dbReference type="Pfam" id="PF00082">
    <property type="entry name" value="Peptidase_S8"/>
    <property type="match status" value="1"/>
</dbReference>
<dbReference type="RefSeq" id="WP_073045843.1">
    <property type="nucleotide sequence ID" value="NZ_FQUO01000015.1"/>
</dbReference>
<evidence type="ECO:0000313" key="4">
    <source>
        <dbReference type="EMBL" id="SHF96087.1"/>
    </source>
</evidence>
<comment type="similarity">
    <text evidence="1 2">Belongs to the peptidase S8 family.</text>
</comment>
<dbReference type="InterPro" id="IPR000209">
    <property type="entry name" value="Peptidase_S8/S53_dom"/>
</dbReference>
<dbReference type="NCBIfam" id="TIGR04183">
    <property type="entry name" value="Por_Secre_tail"/>
    <property type="match status" value="1"/>
</dbReference>
<dbReference type="PROSITE" id="PS51892">
    <property type="entry name" value="SUBTILASE"/>
    <property type="match status" value="1"/>
</dbReference>
<feature type="domain" description="Peptidase S8/S53" evidence="3">
    <location>
        <begin position="162"/>
        <end position="373"/>
    </location>
</feature>
<dbReference type="PANTHER" id="PTHR43399">
    <property type="entry name" value="SUBTILISIN-RELATED"/>
    <property type="match status" value="1"/>
</dbReference>
<sequence>MIRKLLFGFLCMVGLQASGQKWSVTKFAPALQEQLPVLLQKRATDSVDLVVSWKTSAPNFSGRILQVYSHQIQVVRLAPGSLSRFLQLDALQFASLRQAPVPELTTGSMDISLNRLAAAHYFFPEIKGGGQHISIREQRFDTADIDLWGRVLASGVEGGNPSTHASLMATIAAGGGNTSPEAMGAAPGAMVSAAGFANLLPLPDTQVQRLGIQVQNHSYGTVVENYYGPEAAAYDQQSANLPSLLHVFSAGNSGQAPGSGPYPGRAGRANLTGNYKYAKNVLTVGALDSFGVVPLLSSKGPAFDGRIKPELTAFGEDGSSGAAALVSGAAALVQDAYQQDQGSRSPSALVRAVLINSAFEVGAPGPNYSSGYGGLDALAAIRIIKGKQYRVLRVQKGAQVVIPVEVPAGMAKLKLTLSWTDAAAVINSSKALVNDLDMELRHSGTIYRPWVLNPNPDSLDLAARTGVDTLNNNEQIALQTPAPGLYQLVVDGRKLVGESQELAVAWQMDSIGKFQFTYPVGNTALEGGRSMLVRWQTALQERGTLEWATPGGSWQRISENTPLDQSYVRWQVPDTLGQVQLRMVVGQGTSYLSDTFVVSRQPALRAGFVCGDSALLAWTPQQGAVFQLYQLGERYLEPIRAVQDSQAVVRLESDRSGIYSVAPLVSGKPGLRSFAFNVFNAGISCYQSGFFVQEQDERSILLRAQLGTLYGLKSVRVQKKGGGVYRDMGQALKPNLSFSVRDSLPERGYNFYRVVLVLQDGREVAGEPLAVFHFAGLPVQAYPNPVQQGGNLYLQSILPGKYAVQVFDLYGIQLQSIPLQDVTNPISVRWSAGMYFLKIISDEGRVGVTRIVVY</sequence>
<name>A0A1M5FX03_9BACT</name>
<dbReference type="Gene3D" id="2.60.120.380">
    <property type="match status" value="1"/>
</dbReference>
<dbReference type="InterPro" id="IPR051048">
    <property type="entry name" value="Peptidase_S8/S53_subtilisin"/>
</dbReference>
<dbReference type="STRING" id="1302690.BUE76_10325"/>
<dbReference type="InterPro" id="IPR026444">
    <property type="entry name" value="Secre_tail"/>
</dbReference>
<dbReference type="Gene3D" id="3.40.50.200">
    <property type="entry name" value="Peptidase S8/S53 domain"/>
    <property type="match status" value="1"/>
</dbReference>
<dbReference type="SUPFAM" id="SSF49785">
    <property type="entry name" value="Galactose-binding domain-like"/>
    <property type="match status" value="1"/>
</dbReference>
<dbReference type="SUPFAM" id="SSF52743">
    <property type="entry name" value="Subtilisin-like"/>
    <property type="match status" value="1"/>
</dbReference>
<dbReference type="InterPro" id="IPR008979">
    <property type="entry name" value="Galactose-bd-like_sf"/>
</dbReference>
<protein>
    <submittedName>
        <fullName evidence="4">Por secretion system C-terminal sorting domain-containing protein</fullName>
    </submittedName>
</protein>
<evidence type="ECO:0000256" key="1">
    <source>
        <dbReference type="ARBA" id="ARBA00011073"/>
    </source>
</evidence>
<evidence type="ECO:0000313" key="5">
    <source>
        <dbReference type="Proteomes" id="UP000184368"/>
    </source>
</evidence>
<organism evidence="4 5">
    <name type="scientific">Cnuella takakiae</name>
    <dbReference type="NCBI Taxonomy" id="1302690"/>
    <lineage>
        <taxon>Bacteria</taxon>
        <taxon>Pseudomonadati</taxon>
        <taxon>Bacteroidota</taxon>
        <taxon>Chitinophagia</taxon>
        <taxon>Chitinophagales</taxon>
        <taxon>Chitinophagaceae</taxon>
        <taxon>Cnuella</taxon>
    </lineage>
</organism>
<accession>A0A1M5FX03</accession>
<reference evidence="4 5" key="1">
    <citation type="submission" date="2016-11" db="EMBL/GenBank/DDBJ databases">
        <authorList>
            <person name="Jaros S."/>
            <person name="Januszkiewicz K."/>
            <person name="Wedrychowicz H."/>
        </authorList>
    </citation>
    <scope>NUCLEOTIDE SEQUENCE [LARGE SCALE GENOMIC DNA]</scope>
    <source>
        <strain evidence="4 5">DSM 26897</strain>
    </source>
</reference>
<comment type="caution">
    <text evidence="2">Lacks conserved residue(s) required for the propagation of feature annotation.</text>
</comment>
<proteinExistence type="inferred from homology"/>
<gene>
    <name evidence="4" type="ORF">SAMN05444008_1153</name>
</gene>
<dbReference type="AlphaFoldDB" id="A0A1M5FX03"/>
<dbReference type="GO" id="GO:0006508">
    <property type="term" value="P:proteolysis"/>
    <property type="evidence" value="ECO:0007669"/>
    <property type="project" value="InterPro"/>
</dbReference>
<evidence type="ECO:0000259" key="3">
    <source>
        <dbReference type="Pfam" id="PF00082"/>
    </source>
</evidence>
<dbReference type="PANTHER" id="PTHR43399:SF4">
    <property type="entry name" value="CELL WALL-ASSOCIATED PROTEASE"/>
    <property type="match status" value="1"/>
</dbReference>
<evidence type="ECO:0000256" key="2">
    <source>
        <dbReference type="PROSITE-ProRule" id="PRU01240"/>
    </source>
</evidence>
<dbReference type="InterPro" id="IPR036852">
    <property type="entry name" value="Peptidase_S8/S53_dom_sf"/>
</dbReference>
<dbReference type="Proteomes" id="UP000184368">
    <property type="component" value="Unassembled WGS sequence"/>
</dbReference>
<dbReference type="GO" id="GO:0004252">
    <property type="term" value="F:serine-type endopeptidase activity"/>
    <property type="evidence" value="ECO:0007669"/>
    <property type="project" value="InterPro"/>
</dbReference>
<dbReference type="OrthoDB" id="9792152at2"/>